<dbReference type="Proteomes" id="UP000315677">
    <property type="component" value="Unassembled WGS sequence"/>
</dbReference>
<gene>
    <name evidence="1" type="ORF">FB558_0609</name>
</gene>
<comment type="caution">
    <text evidence="1">The sequence shown here is derived from an EMBL/GenBank/DDBJ whole genome shotgun (WGS) entry which is preliminary data.</text>
</comment>
<evidence type="ECO:0000313" key="1">
    <source>
        <dbReference type="EMBL" id="TQM13855.1"/>
    </source>
</evidence>
<sequence>MNQRRAVAGHRELHELGFETPVHMADLST</sequence>
<keyword evidence="2" id="KW-1185">Reference proteome</keyword>
<dbReference type="AlphaFoldDB" id="A0A543DX12"/>
<proteinExistence type="predicted"/>
<dbReference type="EMBL" id="VFPA01000001">
    <property type="protein sequence ID" value="TQM13855.1"/>
    <property type="molecule type" value="Genomic_DNA"/>
</dbReference>
<reference evidence="1 2" key="1">
    <citation type="submission" date="2019-06" db="EMBL/GenBank/DDBJ databases">
        <title>Sequencing the genomes of 1000 actinobacteria strains.</title>
        <authorList>
            <person name="Klenk H.-P."/>
        </authorList>
    </citation>
    <scope>NUCLEOTIDE SEQUENCE [LARGE SCALE GENOMIC DNA]</scope>
    <source>
        <strain evidence="1 2">DSM 45301</strain>
    </source>
</reference>
<name>A0A543DX12_9PSEU</name>
<organism evidence="1 2">
    <name type="scientific">Pseudonocardia kunmingensis</name>
    <dbReference type="NCBI Taxonomy" id="630975"/>
    <lineage>
        <taxon>Bacteria</taxon>
        <taxon>Bacillati</taxon>
        <taxon>Actinomycetota</taxon>
        <taxon>Actinomycetes</taxon>
        <taxon>Pseudonocardiales</taxon>
        <taxon>Pseudonocardiaceae</taxon>
        <taxon>Pseudonocardia</taxon>
    </lineage>
</organism>
<evidence type="ECO:0000313" key="2">
    <source>
        <dbReference type="Proteomes" id="UP000315677"/>
    </source>
</evidence>
<accession>A0A543DX12</accession>
<protein>
    <submittedName>
        <fullName evidence="1">Uncharacterized protein</fullName>
    </submittedName>
</protein>